<gene>
    <name evidence="2" type="ORF">GlitD10_1587</name>
</gene>
<feature type="transmembrane region" description="Helical" evidence="1">
    <location>
        <begin position="56"/>
        <end position="88"/>
    </location>
</feature>
<dbReference type="AlphaFoldDB" id="A0A1J0ADC3"/>
<name>A0A1J0ADC3_9CYAN</name>
<dbReference type="RefSeq" id="WP_071454429.1">
    <property type="nucleotide sequence ID" value="NZ_CP017675.1"/>
</dbReference>
<evidence type="ECO:0000313" key="3">
    <source>
        <dbReference type="Proteomes" id="UP000180235"/>
    </source>
</evidence>
<feature type="transmembrane region" description="Helical" evidence="1">
    <location>
        <begin position="14"/>
        <end position="35"/>
    </location>
</feature>
<dbReference type="Proteomes" id="UP000180235">
    <property type="component" value="Chromosome"/>
</dbReference>
<keyword evidence="1" id="KW-1133">Transmembrane helix</keyword>
<dbReference type="EMBL" id="CP017675">
    <property type="protein sequence ID" value="APB33911.1"/>
    <property type="molecule type" value="Genomic_DNA"/>
</dbReference>
<evidence type="ECO:0008006" key="4">
    <source>
        <dbReference type="Google" id="ProtNLM"/>
    </source>
</evidence>
<organism evidence="2 3">
    <name type="scientific">Gloeomargarita lithophora Alchichica-D10</name>
    <dbReference type="NCBI Taxonomy" id="1188229"/>
    <lineage>
        <taxon>Bacteria</taxon>
        <taxon>Bacillati</taxon>
        <taxon>Cyanobacteriota</taxon>
        <taxon>Cyanophyceae</taxon>
        <taxon>Gloeomargaritales</taxon>
        <taxon>Gloeomargaritaceae</taxon>
        <taxon>Gloeomargarita</taxon>
    </lineage>
</organism>
<dbReference type="STRING" id="1188229.GlitD10_1587"/>
<dbReference type="KEGG" id="glt:GlitD10_1587"/>
<proteinExistence type="predicted"/>
<dbReference type="OrthoDB" id="515558at2"/>
<evidence type="ECO:0000256" key="1">
    <source>
        <dbReference type="SAM" id="Phobius"/>
    </source>
</evidence>
<dbReference type="Pfam" id="PF11282">
    <property type="entry name" value="DUF3082"/>
    <property type="match status" value="1"/>
</dbReference>
<reference evidence="2 3" key="1">
    <citation type="submission" date="2016-10" db="EMBL/GenBank/DDBJ databases">
        <title>Description of Gloeomargarita lithophora gen. nov., sp. nov., a thylakoid-bearing basal-branching cyanobacterium with intracellular carbonates, and proposal for Gloeomargaritales ord. nov.</title>
        <authorList>
            <person name="Moreira D."/>
            <person name="Tavera R."/>
            <person name="Benzerara K."/>
            <person name="Skouri-Panet F."/>
            <person name="Couradeau E."/>
            <person name="Gerard E."/>
            <person name="Loussert C."/>
            <person name="Novelo E."/>
            <person name="Zivanovic Y."/>
            <person name="Lopez-Garcia P."/>
        </authorList>
    </citation>
    <scope>NUCLEOTIDE SEQUENCE [LARGE SCALE GENOMIC DNA]</scope>
    <source>
        <strain evidence="2 3">D10</strain>
    </source>
</reference>
<evidence type="ECO:0000313" key="2">
    <source>
        <dbReference type="EMBL" id="APB33911.1"/>
    </source>
</evidence>
<accession>A0A1J0ADC3</accession>
<keyword evidence="3" id="KW-1185">Reference proteome</keyword>
<keyword evidence="1" id="KW-0472">Membrane</keyword>
<sequence length="93" mass="9417">MRETQPPLTPGRCLTGSAISGALGLAVFALTRGIAQTLTAHPIHSQNPLVLRLAGVVRTALLGGGTLAVVVLAVFTLGLLALAVQVAWSPPDA</sequence>
<protein>
    <recommendedName>
        <fullName evidence="4">DUF3082 domain-containing protein</fullName>
    </recommendedName>
</protein>
<keyword evidence="1" id="KW-0812">Transmembrane</keyword>
<dbReference type="InterPro" id="IPR021434">
    <property type="entry name" value="DUF3082"/>
</dbReference>